<sequence>MTESPVGKDIMPFHKPSGGASLLSDATGSLRRPEFWTFATWLDLITKYRRSRLGILWMFLPPTATVFLLGYFYAGLSNKDPFAFMPYMGMGYILWRFITQVIGESSSTMIGHRAFIMDGRTRFTDYVLRCVSKAGLYFSAALVVVLIAFALSPGFSIVNILTLVVTLPIFLLNLFSVGVLLSLIGARYPDTHEFTTTIFIFGFLLTPILWYPEHIAHGTPRALLMDVNPAFHLIELVRGPLLGRTVRMVTVVYVSVTSVVLPMLAAWAYRRYARFVPIWI</sequence>
<keyword evidence="6 9" id="KW-1133">Transmembrane helix</keyword>
<name>A0A7W3Y4K5_9GAMM</name>
<dbReference type="GO" id="GO:0005886">
    <property type="term" value="C:plasma membrane"/>
    <property type="evidence" value="ECO:0007669"/>
    <property type="project" value="UniProtKB-SubCell"/>
</dbReference>
<gene>
    <name evidence="11" type="ORF">H4F98_00385</name>
</gene>
<keyword evidence="12" id="KW-1185">Reference proteome</keyword>
<evidence type="ECO:0000256" key="9">
    <source>
        <dbReference type="SAM" id="Phobius"/>
    </source>
</evidence>
<keyword evidence="3" id="KW-0813">Transport</keyword>
<evidence type="ECO:0000256" key="1">
    <source>
        <dbReference type="ARBA" id="ARBA00004651"/>
    </source>
</evidence>
<keyword evidence="7" id="KW-0625">Polysaccharide transport</keyword>
<keyword evidence="5 9" id="KW-0812">Transmembrane</keyword>
<feature type="transmembrane region" description="Helical" evidence="9">
    <location>
        <begin position="136"/>
        <end position="154"/>
    </location>
</feature>
<dbReference type="PANTHER" id="PTHR30413:SF10">
    <property type="entry name" value="CAPSULE POLYSACCHARIDE EXPORT INNER-MEMBRANE PROTEIN CTRC"/>
    <property type="match status" value="1"/>
</dbReference>
<feature type="transmembrane region" description="Helical" evidence="9">
    <location>
        <begin position="93"/>
        <end position="115"/>
    </location>
</feature>
<feature type="transmembrane region" description="Helical" evidence="9">
    <location>
        <begin position="53"/>
        <end position="73"/>
    </location>
</feature>
<evidence type="ECO:0000256" key="3">
    <source>
        <dbReference type="ARBA" id="ARBA00022448"/>
    </source>
</evidence>
<comment type="subcellular location">
    <subcellularLocation>
        <location evidence="1">Cell membrane</location>
        <topology evidence="1">Multi-pass membrane protein</topology>
    </subcellularLocation>
</comment>
<evidence type="ECO:0000256" key="8">
    <source>
        <dbReference type="ARBA" id="ARBA00023136"/>
    </source>
</evidence>
<dbReference type="GO" id="GO:0140359">
    <property type="term" value="F:ABC-type transporter activity"/>
    <property type="evidence" value="ECO:0007669"/>
    <property type="project" value="InterPro"/>
</dbReference>
<feature type="domain" description="ABC-2 type transporter transmembrane" evidence="10">
    <location>
        <begin position="40"/>
        <end position="239"/>
    </location>
</feature>
<comment type="similarity">
    <text evidence="2">Belongs to the ABC-2 integral membrane protein family.</text>
</comment>
<evidence type="ECO:0000256" key="2">
    <source>
        <dbReference type="ARBA" id="ARBA00007783"/>
    </source>
</evidence>
<feature type="transmembrane region" description="Helical" evidence="9">
    <location>
        <begin position="248"/>
        <end position="269"/>
    </location>
</feature>
<feature type="transmembrane region" description="Helical" evidence="9">
    <location>
        <begin position="160"/>
        <end position="182"/>
    </location>
</feature>
<evidence type="ECO:0000256" key="7">
    <source>
        <dbReference type="ARBA" id="ARBA00023047"/>
    </source>
</evidence>
<dbReference type="Proteomes" id="UP000523196">
    <property type="component" value="Unassembled WGS sequence"/>
</dbReference>
<proteinExistence type="inferred from homology"/>
<evidence type="ECO:0000313" key="11">
    <source>
        <dbReference type="EMBL" id="MBB1059024.1"/>
    </source>
</evidence>
<protein>
    <submittedName>
        <fullName evidence="11">ABC transporter permease</fullName>
    </submittedName>
</protein>
<evidence type="ECO:0000259" key="10">
    <source>
        <dbReference type="Pfam" id="PF01061"/>
    </source>
</evidence>
<dbReference type="GO" id="GO:0015920">
    <property type="term" value="P:lipopolysaccharide transport"/>
    <property type="evidence" value="ECO:0007669"/>
    <property type="project" value="TreeGrafter"/>
</dbReference>
<evidence type="ECO:0000256" key="6">
    <source>
        <dbReference type="ARBA" id="ARBA00022989"/>
    </source>
</evidence>
<organism evidence="11 12">
    <name type="scientific">Marilutibacter spongiae</name>
    <dbReference type="NCBI Taxonomy" id="2025720"/>
    <lineage>
        <taxon>Bacteria</taxon>
        <taxon>Pseudomonadati</taxon>
        <taxon>Pseudomonadota</taxon>
        <taxon>Gammaproteobacteria</taxon>
        <taxon>Lysobacterales</taxon>
        <taxon>Lysobacteraceae</taxon>
        <taxon>Marilutibacter</taxon>
    </lineage>
</organism>
<feature type="transmembrane region" description="Helical" evidence="9">
    <location>
        <begin position="194"/>
        <end position="211"/>
    </location>
</feature>
<dbReference type="Pfam" id="PF01061">
    <property type="entry name" value="ABC2_membrane"/>
    <property type="match status" value="1"/>
</dbReference>
<keyword evidence="4" id="KW-1003">Cell membrane</keyword>
<dbReference type="EMBL" id="JACHTF010000001">
    <property type="protein sequence ID" value="MBB1059024.1"/>
    <property type="molecule type" value="Genomic_DNA"/>
</dbReference>
<reference evidence="11 12" key="1">
    <citation type="submission" date="2020-08" db="EMBL/GenBank/DDBJ databases">
        <authorList>
            <person name="Xu S."/>
            <person name="Li A."/>
        </authorList>
    </citation>
    <scope>NUCLEOTIDE SEQUENCE [LARGE SCALE GENOMIC DNA]</scope>
    <source>
        <strain evidence="11 12">119BY6-57</strain>
    </source>
</reference>
<dbReference type="PANTHER" id="PTHR30413">
    <property type="entry name" value="INNER MEMBRANE TRANSPORT PERMEASE"/>
    <property type="match status" value="1"/>
</dbReference>
<dbReference type="AlphaFoldDB" id="A0A7W3Y4K5"/>
<keyword evidence="7" id="KW-0762">Sugar transport</keyword>
<keyword evidence="8 9" id="KW-0472">Membrane</keyword>
<dbReference type="InterPro" id="IPR013525">
    <property type="entry name" value="ABC2_TM"/>
</dbReference>
<evidence type="ECO:0000313" key="12">
    <source>
        <dbReference type="Proteomes" id="UP000523196"/>
    </source>
</evidence>
<accession>A0A7W3Y4K5</accession>
<comment type="caution">
    <text evidence="11">The sequence shown here is derived from an EMBL/GenBank/DDBJ whole genome shotgun (WGS) entry which is preliminary data.</text>
</comment>
<dbReference type="GO" id="GO:0015774">
    <property type="term" value="P:polysaccharide transport"/>
    <property type="evidence" value="ECO:0007669"/>
    <property type="project" value="UniProtKB-KW"/>
</dbReference>
<evidence type="ECO:0000256" key="5">
    <source>
        <dbReference type="ARBA" id="ARBA00022692"/>
    </source>
</evidence>
<evidence type="ECO:0000256" key="4">
    <source>
        <dbReference type="ARBA" id="ARBA00022475"/>
    </source>
</evidence>